<dbReference type="CDD" id="cd24008">
    <property type="entry name" value="ASKHA_NBD_GLK"/>
    <property type="match status" value="1"/>
</dbReference>
<evidence type="ECO:0000256" key="2">
    <source>
        <dbReference type="ARBA" id="ARBA00022777"/>
    </source>
</evidence>
<gene>
    <name evidence="3 5" type="primary">glk</name>
    <name evidence="5" type="ORF">RQP53_19925</name>
</gene>
<dbReference type="Gene3D" id="3.40.367.20">
    <property type="match status" value="1"/>
</dbReference>
<dbReference type="Pfam" id="PF02685">
    <property type="entry name" value="Glucokinase"/>
    <property type="match status" value="1"/>
</dbReference>
<proteinExistence type="inferred from homology"/>
<organism evidence="5 6">
    <name type="scientific">Roseateles aquae</name>
    <dbReference type="NCBI Taxonomy" id="3077235"/>
    <lineage>
        <taxon>Bacteria</taxon>
        <taxon>Pseudomonadati</taxon>
        <taxon>Pseudomonadota</taxon>
        <taxon>Betaproteobacteria</taxon>
        <taxon>Burkholderiales</taxon>
        <taxon>Sphaerotilaceae</taxon>
        <taxon>Roseateles</taxon>
    </lineage>
</organism>
<name>A0ABU3PG41_9BURK</name>
<dbReference type="PANTHER" id="PTHR47690">
    <property type="entry name" value="GLUCOKINASE"/>
    <property type="match status" value="1"/>
</dbReference>
<keyword evidence="2 3" id="KW-0418">Kinase</keyword>
<evidence type="ECO:0000256" key="4">
    <source>
        <dbReference type="RuleBase" id="RU004046"/>
    </source>
</evidence>
<reference evidence="5" key="1">
    <citation type="submission" date="2023-09" db="EMBL/GenBank/DDBJ databases">
        <title>Paucibacter sp. APW11 Genome sequencing and assembly.</title>
        <authorList>
            <person name="Kim I."/>
        </authorList>
    </citation>
    <scope>NUCLEOTIDE SEQUENCE</scope>
    <source>
        <strain evidence="5">APW11</strain>
    </source>
</reference>
<dbReference type="InterPro" id="IPR050201">
    <property type="entry name" value="Bacterial_glucokinase"/>
</dbReference>
<protein>
    <recommendedName>
        <fullName evidence="3">Glucokinase</fullName>
        <ecNumber evidence="3">2.7.1.2</ecNumber>
    </recommendedName>
    <alternativeName>
        <fullName evidence="3">Glucose kinase</fullName>
    </alternativeName>
</protein>
<accession>A0ABU3PG41</accession>
<dbReference type="SUPFAM" id="SSF53067">
    <property type="entry name" value="Actin-like ATPase domain"/>
    <property type="match status" value="1"/>
</dbReference>
<feature type="binding site" evidence="3">
    <location>
        <begin position="16"/>
        <end position="21"/>
    </location>
    <ligand>
        <name>ATP</name>
        <dbReference type="ChEBI" id="CHEBI:30616"/>
    </ligand>
</feature>
<dbReference type="GO" id="GO:0004340">
    <property type="term" value="F:glucokinase activity"/>
    <property type="evidence" value="ECO:0007669"/>
    <property type="project" value="UniProtKB-EC"/>
</dbReference>
<keyword evidence="3" id="KW-0963">Cytoplasm</keyword>
<comment type="subcellular location">
    <subcellularLocation>
        <location evidence="3">Cytoplasm</location>
    </subcellularLocation>
</comment>
<comment type="similarity">
    <text evidence="3 4">Belongs to the bacterial glucokinase family.</text>
</comment>
<dbReference type="Proteomes" id="UP001246372">
    <property type="component" value="Unassembled WGS sequence"/>
</dbReference>
<comment type="caution">
    <text evidence="5">The sequence shown here is derived from an EMBL/GenBank/DDBJ whole genome shotgun (WGS) entry which is preliminary data.</text>
</comment>
<keyword evidence="6" id="KW-1185">Reference proteome</keyword>
<keyword evidence="3" id="KW-0067">ATP-binding</keyword>
<dbReference type="InterPro" id="IPR003836">
    <property type="entry name" value="Glucokinase"/>
</dbReference>
<dbReference type="EC" id="2.7.1.2" evidence="3"/>
<evidence type="ECO:0000313" key="6">
    <source>
        <dbReference type="Proteomes" id="UP001246372"/>
    </source>
</evidence>
<dbReference type="InterPro" id="IPR043129">
    <property type="entry name" value="ATPase_NBD"/>
</dbReference>
<keyword evidence="3" id="KW-0547">Nucleotide-binding</keyword>
<comment type="catalytic activity">
    <reaction evidence="3">
        <text>D-glucose + ATP = D-glucose 6-phosphate + ADP + H(+)</text>
        <dbReference type="Rhea" id="RHEA:17825"/>
        <dbReference type="ChEBI" id="CHEBI:4167"/>
        <dbReference type="ChEBI" id="CHEBI:15378"/>
        <dbReference type="ChEBI" id="CHEBI:30616"/>
        <dbReference type="ChEBI" id="CHEBI:61548"/>
        <dbReference type="ChEBI" id="CHEBI:456216"/>
        <dbReference type="EC" id="2.7.1.2"/>
    </reaction>
</comment>
<keyword evidence="3" id="KW-0324">Glycolysis</keyword>
<dbReference type="NCBIfam" id="TIGR00749">
    <property type="entry name" value="glk"/>
    <property type="match status" value="1"/>
</dbReference>
<dbReference type="HAMAP" id="MF_00524">
    <property type="entry name" value="Glucokinase"/>
    <property type="match status" value="1"/>
</dbReference>
<dbReference type="RefSeq" id="WP_315652436.1">
    <property type="nucleotide sequence ID" value="NZ_JAVXZY010000009.1"/>
</dbReference>
<evidence type="ECO:0000256" key="3">
    <source>
        <dbReference type="HAMAP-Rule" id="MF_00524"/>
    </source>
</evidence>
<evidence type="ECO:0000256" key="1">
    <source>
        <dbReference type="ARBA" id="ARBA00022679"/>
    </source>
</evidence>
<dbReference type="PANTHER" id="PTHR47690:SF1">
    <property type="entry name" value="GLUCOKINASE"/>
    <property type="match status" value="1"/>
</dbReference>
<keyword evidence="1 3" id="KW-0808">Transferase</keyword>
<sequence length="327" mass="33483">MLTPVPDADTFPRLLADIGGTNVRFAWVAEPGAALTACANYRCAEQPTIGASIDAYLQQQGLPRPRALAIGIAYPISGDEVRMTNGAWTFSISALQRELGLKRLSVINDFAALALGIPDLLPTQLHALGPGEAVAGSAIAVLGAGTGLGVAGLMPLPGGGWWPVSGEGGHATLAGQDEFEDAVIARLRQRFGHVSAERALSGPGLVNLYQAGAELQGQPAPALAPAEVLSRAEQGDALASQAIQLFCGFLGSVAGNLALSFGARGGVYIGGGVAPRLLKPLSSSAFRSRFEAKGRLSGFLQPIPCYVINAEVSPALAGASRALDLGL</sequence>
<dbReference type="EMBL" id="JAVXZY010000009">
    <property type="protein sequence ID" value="MDT9001555.1"/>
    <property type="molecule type" value="Genomic_DNA"/>
</dbReference>
<dbReference type="Gene3D" id="3.30.420.40">
    <property type="match status" value="1"/>
</dbReference>
<evidence type="ECO:0000313" key="5">
    <source>
        <dbReference type="EMBL" id="MDT9001555.1"/>
    </source>
</evidence>